<dbReference type="Gramene" id="Ma05_t09810.1">
    <property type="protein sequence ID" value="Ma05_p09810.1"/>
    <property type="gene ID" value="Ma05_g09810"/>
</dbReference>
<dbReference type="EnsemblPlants" id="Ma05_t09810.1">
    <property type="protein sequence ID" value="Ma05_p09810.1"/>
    <property type="gene ID" value="Ma05_g09810"/>
</dbReference>
<sequence>MFAAFVFNPSGFEWQKTVDDWTDWTKWMENLGGIGIAADRS</sequence>
<dbReference type="AlphaFoldDB" id="A0A804J2S8"/>
<dbReference type="PANTHER" id="PTHR12741:SF16">
    <property type="entry name" value="CALLOSE SYNTHASE 7"/>
    <property type="match status" value="1"/>
</dbReference>
<evidence type="ECO:0000313" key="1">
    <source>
        <dbReference type="EnsemblPlants" id="Ma05_p09810.1"/>
    </source>
</evidence>
<keyword evidence="2" id="KW-1185">Reference proteome</keyword>
<evidence type="ECO:0000313" key="2">
    <source>
        <dbReference type="Proteomes" id="UP000012960"/>
    </source>
</evidence>
<dbReference type="Proteomes" id="UP000012960">
    <property type="component" value="Unplaced"/>
</dbReference>
<dbReference type="PANTHER" id="PTHR12741">
    <property type="entry name" value="LYST-INTERACTING PROTEIN LIP5 DOPAMINE RESPONSIVE PROTEIN DRG-1"/>
    <property type="match status" value="1"/>
</dbReference>
<reference evidence="1" key="1">
    <citation type="submission" date="2021-05" db="UniProtKB">
        <authorList>
            <consortium name="EnsemblPlants"/>
        </authorList>
    </citation>
    <scope>IDENTIFICATION</scope>
    <source>
        <strain evidence="1">subsp. malaccensis</strain>
    </source>
</reference>
<protein>
    <submittedName>
        <fullName evidence="1">Uncharacterized protein</fullName>
    </submittedName>
</protein>
<name>A0A804J2S8_MUSAM</name>
<proteinExistence type="predicted"/>
<accession>A0A804J2S8</accession>
<organism evidence="1 2">
    <name type="scientific">Musa acuminata subsp. malaccensis</name>
    <name type="common">Wild banana</name>
    <name type="synonym">Musa malaccensis</name>
    <dbReference type="NCBI Taxonomy" id="214687"/>
    <lineage>
        <taxon>Eukaryota</taxon>
        <taxon>Viridiplantae</taxon>
        <taxon>Streptophyta</taxon>
        <taxon>Embryophyta</taxon>
        <taxon>Tracheophyta</taxon>
        <taxon>Spermatophyta</taxon>
        <taxon>Magnoliopsida</taxon>
        <taxon>Liliopsida</taxon>
        <taxon>Zingiberales</taxon>
        <taxon>Musaceae</taxon>
        <taxon>Musa</taxon>
    </lineage>
</organism>
<dbReference type="InParanoid" id="A0A804J2S8"/>